<sequence length="265" mass="28306">MGESTKENLMTASPQGRPGHGLTVALFATCINDTMFPGTPRATVEVLERLGCTVVFPREQTCCGQIFTNTGYFDEAVPSVRTYVKAFGGYDYIVGPSGSCVGAVRDQHPILAQRSGDAGLQREVAQVAPRTLDVSEFIVDVLGVTDVGAYFPHRVTYHPTCHSLRVVKVGDRPYTLLSKVRGLELVELPDARQCCGFGGTFSLKNADVSVAMAADKARNVASTGAEYLVAGDNSCLMNIGGVLSRQNAAVKPIHLIEILAHTEGN</sequence>
<gene>
    <name evidence="2" type="ORF">EAX62_01435</name>
</gene>
<organism evidence="2 3">
    <name type="scientific">Tessaracoccus antarcticus</name>
    <dbReference type="NCBI Taxonomy" id="2479848"/>
    <lineage>
        <taxon>Bacteria</taxon>
        <taxon>Bacillati</taxon>
        <taxon>Actinomycetota</taxon>
        <taxon>Actinomycetes</taxon>
        <taxon>Propionibacteriales</taxon>
        <taxon>Propionibacteriaceae</taxon>
        <taxon>Tessaracoccus</taxon>
    </lineage>
</organism>
<dbReference type="AlphaFoldDB" id="A0A3M0G8I2"/>
<protein>
    <submittedName>
        <fullName evidence="2">(Fe-S)-binding protein</fullName>
    </submittedName>
</protein>
<feature type="domain" description="Cysteine-rich" evidence="1">
    <location>
        <begin position="155"/>
        <end position="239"/>
    </location>
</feature>
<keyword evidence="3" id="KW-1185">Reference proteome</keyword>
<comment type="caution">
    <text evidence="2">The sequence shown here is derived from an EMBL/GenBank/DDBJ whole genome shotgun (WGS) entry which is preliminary data.</text>
</comment>
<accession>A0A3M0G8I2</accession>
<evidence type="ECO:0000313" key="3">
    <source>
        <dbReference type="Proteomes" id="UP000275256"/>
    </source>
</evidence>
<dbReference type="Proteomes" id="UP000275256">
    <property type="component" value="Unassembled WGS sequence"/>
</dbReference>
<dbReference type="Pfam" id="PF02754">
    <property type="entry name" value="CCG"/>
    <property type="match status" value="2"/>
</dbReference>
<dbReference type="EMBL" id="REFW01000001">
    <property type="protein sequence ID" value="RMB61351.1"/>
    <property type="molecule type" value="Genomic_DNA"/>
</dbReference>
<dbReference type="GO" id="GO:0016491">
    <property type="term" value="F:oxidoreductase activity"/>
    <property type="evidence" value="ECO:0007669"/>
    <property type="project" value="UniProtKB-ARBA"/>
</dbReference>
<dbReference type="PANTHER" id="PTHR30296:SF0">
    <property type="entry name" value="LACTATE UTILIZATION PROTEIN A"/>
    <property type="match status" value="1"/>
</dbReference>
<dbReference type="OrthoDB" id="9770306at2"/>
<proteinExistence type="predicted"/>
<feature type="domain" description="Cysteine-rich" evidence="1">
    <location>
        <begin position="24"/>
        <end position="103"/>
    </location>
</feature>
<evidence type="ECO:0000259" key="1">
    <source>
        <dbReference type="Pfam" id="PF02754"/>
    </source>
</evidence>
<dbReference type="GO" id="GO:0005829">
    <property type="term" value="C:cytosol"/>
    <property type="evidence" value="ECO:0007669"/>
    <property type="project" value="TreeGrafter"/>
</dbReference>
<dbReference type="PANTHER" id="PTHR30296">
    <property type="entry name" value="UNCHARACTERIZED PROTEIN YKGE"/>
    <property type="match status" value="1"/>
</dbReference>
<name>A0A3M0G8I2_9ACTN</name>
<reference evidence="2 3" key="1">
    <citation type="submission" date="2018-10" db="EMBL/GenBank/DDBJ databases">
        <title>Tessaracoccus antarcticuss sp. nov., isolated from sediment.</title>
        <authorList>
            <person name="Zhou L.Y."/>
            <person name="Du Z.J."/>
        </authorList>
    </citation>
    <scope>NUCLEOTIDE SEQUENCE [LARGE SCALE GENOMIC DNA]</scope>
    <source>
        <strain evidence="2 3">JDX10</strain>
    </source>
</reference>
<dbReference type="InterPro" id="IPR004017">
    <property type="entry name" value="Cys_rich_dom"/>
</dbReference>
<evidence type="ECO:0000313" key="2">
    <source>
        <dbReference type="EMBL" id="RMB61351.1"/>
    </source>
</evidence>